<reference evidence="10 11" key="1">
    <citation type="submission" date="2024-08" db="EMBL/GenBank/DDBJ databases">
        <title>Insights into the chromosomal genome structure of Flemingia macrophylla.</title>
        <authorList>
            <person name="Ding Y."/>
            <person name="Zhao Y."/>
            <person name="Bi W."/>
            <person name="Wu M."/>
            <person name="Zhao G."/>
            <person name="Gong Y."/>
            <person name="Li W."/>
            <person name="Zhang P."/>
        </authorList>
    </citation>
    <scope>NUCLEOTIDE SEQUENCE [LARGE SCALE GENOMIC DNA]</scope>
    <source>
        <strain evidence="10">DYQJB</strain>
        <tissue evidence="10">Leaf</tissue>
    </source>
</reference>
<dbReference type="Pfam" id="PF13193">
    <property type="entry name" value="AMP-binding_C"/>
    <property type="match status" value="1"/>
</dbReference>
<dbReference type="GO" id="GO:0050218">
    <property type="term" value="F:propionate-CoA ligase activity"/>
    <property type="evidence" value="ECO:0007669"/>
    <property type="project" value="UniProtKB-ARBA"/>
</dbReference>
<feature type="domain" description="AMP-binding enzyme C-terminal" evidence="9">
    <location>
        <begin position="457"/>
        <end position="531"/>
    </location>
</feature>
<proteinExistence type="inferred from homology"/>
<accession>A0ABD1MRW2</accession>
<evidence type="ECO:0000256" key="3">
    <source>
        <dbReference type="ARBA" id="ARBA00022598"/>
    </source>
</evidence>
<keyword evidence="3" id="KW-0436">Ligase</keyword>
<name>A0ABD1MRW2_9FABA</name>
<dbReference type="GO" id="GO:0031956">
    <property type="term" value="F:medium-chain fatty acid-CoA ligase activity"/>
    <property type="evidence" value="ECO:0007669"/>
    <property type="project" value="UniProtKB-ARBA"/>
</dbReference>
<dbReference type="GO" id="GO:0043759">
    <property type="term" value="F:2-methylbutanoate-CoA ligase activity"/>
    <property type="evidence" value="ECO:0007669"/>
    <property type="project" value="UniProtKB-ARBA"/>
</dbReference>
<dbReference type="Pfam" id="PF00501">
    <property type="entry name" value="AMP-binding"/>
    <property type="match status" value="1"/>
</dbReference>
<keyword evidence="6" id="KW-0067">ATP-binding</keyword>
<dbReference type="InterPro" id="IPR045851">
    <property type="entry name" value="AMP-bd_C_sf"/>
</dbReference>
<evidence type="ECO:0000256" key="1">
    <source>
        <dbReference type="ARBA" id="ARBA00004514"/>
    </source>
</evidence>
<keyword evidence="7" id="KW-0443">Lipid metabolism</keyword>
<protein>
    <recommendedName>
        <fullName evidence="12">Acyl-activating enzyme 1, peroxisomal</fullName>
    </recommendedName>
</protein>
<evidence type="ECO:0000256" key="4">
    <source>
        <dbReference type="ARBA" id="ARBA00022741"/>
    </source>
</evidence>
<dbReference type="PROSITE" id="PS00455">
    <property type="entry name" value="AMP_BINDING"/>
    <property type="match status" value="1"/>
</dbReference>
<dbReference type="GO" id="GO:0006631">
    <property type="term" value="P:fatty acid metabolic process"/>
    <property type="evidence" value="ECO:0007669"/>
    <property type="project" value="UniProtKB-KW"/>
</dbReference>
<dbReference type="NCBIfam" id="NF006020">
    <property type="entry name" value="PRK08162.1"/>
    <property type="match status" value="1"/>
</dbReference>
<evidence type="ECO:0000313" key="11">
    <source>
        <dbReference type="Proteomes" id="UP001603857"/>
    </source>
</evidence>
<evidence type="ECO:0008006" key="12">
    <source>
        <dbReference type="Google" id="ProtNLM"/>
    </source>
</evidence>
<dbReference type="Gene3D" id="3.40.50.12780">
    <property type="entry name" value="N-terminal domain of ligase-like"/>
    <property type="match status" value="1"/>
</dbReference>
<sequence length="554" mass="60871">MEGSIRCSANYVPLTPITFLERAATVYQKTPSVIFGDVSYTWPQTRQRCIKLASAISQLGVSPTDVVAVLAPNVPALYELHFAVPMSGAVLCTLNTRHDSAMVSLLLKHSKTKLLFVDYQLLDIAKGALQILSKTTSSKLPLLVVILECGHPSSPHTHNAEETLIYEDLVAKGDAEFEVIRPKDEWDPISLNYTSGTTSNPKGVIYSHRGAYLNALATVLLNEMMSMPVYLWCVPMFHCNGWCLPWGIAAQGGTNVCQRNVTAKGIFDNIFRHKVTHMGGAPTILNMIINSPPDVRKPLPRKVTVMTGAAPPPPDVIFRMEELGFDVTHSYGLTETYGPGSICTWKPEWNNLSKDVQAKLKARQGVPHVGMEELDVKDPKTMKSVPADAKTMGEVMFRGNTVMNGYLKDLKATQDAFKGGWLRTGDLGVKHPDGYIELKDRSKDIIISGGENISTIEVEGVIFSHPAVLEAAVVGRPDDYWGETPCAFVKLKEGCNATSEEIIQFCKNRLPRFMAPRTVVFGDLPKTSTGKVQKFVLREKAKALGSLAKNISRL</sequence>
<evidence type="ECO:0000256" key="6">
    <source>
        <dbReference type="ARBA" id="ARBA00022840"/>
    </source>
</evidence>
<comment type="caution">
    <text evidence="10">The sequence shown here is derived from an EMBL/GenBank/DDBJ whole genome shotgun (WGS) entry which is preliminary data.</text>
</comment>
<evidence type="ECO:0000256" key="7">
    <source>
        <dbReference type="ARBA" id="ARBA00023098"/>
    </source>
</evidence>
<evidence type="ECO:0000313" key="10">
    <source>
        <dbReference type="EMBL" id="KAL2338401.1"/>
    </source>
</evidence>
<dbReference type="FunFam" id="3.30.300.30:FF:000008">
    <property type="entry name" value="2,3-dihydroxybenzoate-AMP ligase"/>
    <property type="match status" value="1"/>
</dbReference>
<dbReference type="CDD" id="cd12118">
    <property type="entry name" value="ttLC_FACS_AEE21_like"/>
    <property type="match status" value="1"/>
</dbReference>
<dbReference type="PANTHER" id="PTHR43859:SF4">
    <property type="entry name" value="BUTANOATE--COA LIGASE AAE1-RELATED"/>
    <property type="match status" value="1"/>
</dbReference>
<evidence type="ECO:0000256" key="5">
    <source>
        <dbReference type="ARBA" id="ARBA00022832"/>
    </source>
</evidence>
<dbReference type="GO" id="GO:0005524">
    <property type="term" value="F:ATP binding"/>
    <property type="evidence" value="ECO:0007669"/>
    <property type="project" value="UniProtKB-KW"/>
</dbReference>
<dbReference type="SUPFAM" id="SSF56801">
    <property type="entry name" value="Acetyl-CoA synthetase-like"/>
    <property type="match status" value="1"/>
</dbReference>
<dbReference type="PANTHER" id="PTHR43859">
    <property type="entry name" value="ACYL-ACTIVATING ENZYME"/>
    <property type="match status" value="1"/>
</dbReference>
<dbReference type="InterPro" id="IPR042099">
    <property type="entry name" value="ANL_N_sf"/>
</dbReference>
<keyword evidence="11" id="KW-1185">Reference proteome</keyword>
<dbReference type="AlphaFoldDB" id="A0ABD1MRW2"/>
<dbReference type="FunFam" id="3.40.50.12780:FF:000003">
    <property type="entry name" value="Long-chain-fatty-acid--CoA ligase FadD"/>
    <property type="match status" value="1"/>
</dbReference>
<dbReference type="InterPro" id="IPR000873">
    <property type="entry name" value="AMP-dep_synth/lig_dom"/>
</dbReference>
<dbReference type="Proteomes" id="UP001603857">
    <property type="component" value="Unassembled WGS sequence"/>
</dbReference>
<evidence type="ECO:0000256" key="2">
    <source>
        <dbReference type="ARBA" id="ARBA00006432"/>
    </source>
</evidence>
<dbReference type="InterPro" id="IPR020845">
    <property type="entry name" value="AMP-binding_CS"/>
</dbReference>
<keyword evidence="5" id="KW-0276">Fatty acid metabolism</keyword>
<comment type="similarity">
    <text evidence="2">Belongs to the ATP-dependent AMP-binding enzyme family.</text>
</comment>
<keyword evidence="4" id="KW-0547">Nucleotide-binding</keyword>
<dbReference type="GO" id="GO:0005829">
    <property type="term" value="C:cytosol"/>
    <property type="evidence" value="ECO:0007669"/>
    <property type="project" value="UniProtKB-SubCell"/>
</dbReference>
<dbReference type="EMBL" id="JBGMDY010000004">
    <property type="protein sequence ID" value="KAL2338401.1"/>
    <property type="molecule type" value="Genomic_DNA"/>
</dbReference>
<organism evidence="10 11">
    <name type="scientific">Flemingia macrophylla</name>
    <dbReference type="NCBI Taxonomy" id="520843"/>
    <lineage>
        <taxon>Eukaryota</taxon>
        <taxon>Viridiplantae</taxon>
        <taxon>Streptophyta</taxon>
        <taxon>Embryophyta</taxon>
        <taxon>Tracheophyta</taxon>
        <taxon>Spermatophyta</taxon>
        <taxon>Magnoliopsida</taxon>
        <taxon>eudicotyledons</taxon>
        <taxon>Gunneridae</taxon>
        <taxon>Pentapetalae</taxon>
        <taxon>rosids</taxon>
        <taxon>fabids</taxon>
        <taxon>Fabales</taxon>
        <taxon>Fabaceae</taxon>
        <taxon>Papilionoideae</taxon>
        <taxon>50 kb inversion clade</taxon>
        <taxon>NPAAA clade</taxon>
        <taxon>indigoferoid/millettioid clade</taxon>
        <taxon>Phaseoleae</taxon>
        <taxon>Flemingia</taxon>
    </lineage>
</organism>
<feature type="domain" description="AMP-dependent synthetase/ligase" evidence="8">
    <location>
        <begin position="20"/>
        <end position="407"/>
    </location>
</feature>
<dbReference type="Gene3D" id="3.30.300.30">
    <property type="match status" value="1"/>
</dbReference>
<dbReference type="InterPro" id="IPR025110">
    <property type="entry name" value="AMP-bd_C"/>
</dbReference>
<gene>
    <name evidence="10" type="ORF">Fmac_012847</name>
</gene>
<evidence type="ECO:0000259" key="8">
    <source>
        <dbReference type="Pfam" id="PF00501"/>
    </source>
</evidence>
<comment type="subcellular location">
    <subcellularLocation>
        <location evidence="1">Cytoplasm</location>
        <location evidence="1">Cytosol</location>
    </subcellularLocation>
</comment>
<evidence type="ECO:0000259" key="9">
    <source>
        <dbReference type="Pfam" id="PF13193"/>
    </source>
</evidence>